<feature type="signal peptide" evidence="1">
    <location>
        <begin position="1"/>
        <end position="22"/>
    </location>
</feature>
<keyword evidence="3" id="KW-1185">Reference proteome</keyword>
<proteinExistence type="predicted"/>
<name>A0ABD3H9V7_9MARC</name>
<keyword evidence="1" id="KW-0732">Signal</keyword>
<dbReference type="Proteomes" id="UP001633002">
    <property type="component" value="Unassembled WGS sequence"/>
</dbReference>
<gene>
    <name evidence="2" type="ORF">R1sor_013945</name>
</gene>
<feature type="chain" id="PRO_5044864744" evidence="1">
    <location>
        <begin position="23"/>
        <end position="155"/>
    </location>
</feature>
<reference evidence="2 3" key="1">
    <citation type="submission" date="2024-09" db="EMBL/GenBank/DDBJ databases">
        <title>Chromosome-scale assembly of Riccia sorocarpa.</title>
        <authorList>
            <person name="Paukszto L."/>
        </authorList>
    </citation>
    <scope>NUCLEOTIDE SEQUENCE [LARGE SCALE GENOMIC DNA]</scope>
    <source>
        <strain evidence="2">LP-2024</strain>
        <tissue evidence="2">Aerial parts of the thallus</tissue>
    </source>
</reference>
<dbReference type="AlphaFoldDB" id="A0ABD3H9V7"/>
<organism evidence="2 3">
    <name type="scientific">Riccia sorocarpa</name>
    <dbReference type="NCBI Taxonomy" id="122646"/>
    <lineage>
        <taxon>Eukaryota</taxon>
        <taxon>Viridiplantae</taxon>
        <taxon>Streptophyta</taxon>
        <taxon>Embryophyta</taxon>
        <taxon>Marchantiophyta</taxon>
        <taxon>Marchantiopsida</taxon>
        <taxon>Marchantiidae</taxon>
        <taxon>Marchantiales</taxon>
        <taxon>Ricciaceae</taxon>
        <taxon>Riccia</taxon>
    </lineage>
</organism>
<evidence type="ECO:0000313" key="3">
    <source>
        <dbReference type="Proteomes" id="UP001633002"/>
    </source>
</evidence>
<sequence>MSFVDFRLLCVTVILNGWSARAGTVGGAPLHFELYTEEDDVNYIRWKWISRKEAHRVLRGIDPTLLKRSGLHDALWMDWARPEEGAYVQYLIKIFRGTSSGIPRWGDAERFVADKFEKMQSRLQALEDTETRLLNEIQIILPLHREFVELLKRLI</sequence>
<evidence type="ECO:0000313" key="2">
    <source>
        <dbReference type="EMBL" id="KAL3687636.1"/>
    </source>
</evidence>
<evidence type="ECO:0000256" key="1">
    <source>
        <dbReference type="SAM" id="SignalP"/>
    </source>
</evidence>
<accession>A0ABD3H9V7</accession>
<comment type="caution">
    <text evidence="2">The sequence shown here is derived from an EMBL/GenBank/DDBJ whole genome shotgun (WGS) entry which is preliminary data.</text>
</comment>
<dbReference type="EMBL" id="JBJQOH010000004">
    <property type="protein sequence ID" value="KAL3687636.1"/>
    <property type="molecule type" value="Genomic_DNA"/>
</dbReference>
<protein>
    <submittedName>
        <fullName evidence="2">Uncharacterized protein</fullName>
    </submittedName>
</protein>